<dbReference type="EMBL" id="KZ454989">
    <property type="protein sequence ID" value="PKI84412.1"/>
    <property type="molecule type" value="Genomic_DNA"/>
</dbReference>
<reference evidence="2 3" key="1">
    <citation type="submission" date="2017-10" db="EMBL/GenBank/DDBJ databases">
        <title>A novel species of cold-tolerant Malassezia isolated from bats.</title>
        <authorList>
            <person name="Lorch J.M."/>
            <person name="Palmer J.M."/>
            <person name="Vanderwolf K.J."/>
            <person name="Schmidt K.Z."/>
            <person name="Verant M.L."/>
            <person name="Weller T.J."/>
            <person name="Blehert D.S."/>
        </authorList>
    </citation>
    <scope>NUCLEOTIDE SEQUENCE [LARGE SCALE GENOMIC DNA]</scope>
    <source>
        <strain evidence="2 3">NWHC:44797-103</strain>
    </source>
</reference>
<dbReference type="AlphaFoldDB" id="A0A2N1JD13"/>
<organism evidence="2 3">
    <name type="scientific">Malassezia vespertilionis</name>
    <dbReference type="NCBI Taxonomy" id="2020962"/>
    <lineage>
        <taxon>Eukaryota</taxon>
        <taxon>Fungi</taxon>
        <taxon>Dikarya</taxon>
        <taxon>Basidiomycota</taxon>
        <taxon>Ustilaginomycotina</taxon>
        <taxon>Malasseziomycetes</taxon>
        <taxon>Malasseziales</taxon>
        <taxon>Malasseziaceae</taxon>
        <taxon>Malassezia</taxon>
    </lineage>
</organism>
<dbReference type="OrthoDB" id="3347790at2759"/>
<accession>A0A2N1JD13</accession>
<name>A0A2N1JD13_9BASI</name>
<keyword evidence="3" id="KW-1185">Reference proteome</keyword>
<sequence>MGRKRTRGQPQAQRAALTEDQIEEVLVNYDLECEKLLARLERGGQRALEAARAQMDARVQKIPHDVRNISLQAYYDMHTAAAAAKQGRHIPPLAMASMPDTL</sequence>
<dbReference type="Pfam" id="PF10444">
    <property type="entry name" value="Nbl1_Borealin_N"/>
    <property type="match status" value="1"/>
</dbReference>
<proteinExistence type="predicted"/>
<evidence type="ECO:0000313" key="2">
    <source>
        <dbReference type="EMBL" id="PKI84412.1"/>
    </source>
</evidence>
<feature type="domain" description="Borealin N-terminal" evidence="1">
    <location>
        <begin position="21"/>
        <end position="76"/>
    </location>
</feature>
<evidence type="ECO:0000259" key="1">
    <source>
        <dbReference type="Pfam" id="PF10444"/>
    </source>
</evidence>
<dbReference type="Proteomes" id="UP000232875">
    <property type="component" value="Unassembled WGS sequence"/>
</dbReference>
<gene>
    <name evidence="2" type="ORF">MVES_001670</name>
</gene>
<evidence type="ECO:0000313" key="3">
    <source>
        <dbReference type="Proteomes" id="UP000232875"/>
    </source>
</evidence>
<dbReference type="InterPro" id="IPR018851">
    <property type="entry name" value="Borealin_N"/>
</dbReference>
<protein>
    <recommendedName>
        <fullName evidence="1">Borealin N-terminal domain-containing protein</fullName>
    </recommendedName>
</protein>